<dbReference type="Proteomes" id="UP000029538">
    <property type="component" value="Unassembled WGS sequence"/>
</dbReference>
<dbReference type="CDD" id="cd04645">
    <property type="entry name" value="LbH_gamma_CA_like"/>
    <property type="match status" value="1"/>
</dbReference>
<dbReference type="InterPro" id="IPR047324">
    <property type="entry name" value="LbH_gamma_CA-like"/>
</dbReference>
<dbReference type="Pfam" id="PF00132">
    <property type="entry name" value="Hexapep"/>
    <property type="match status" value="1"/>
</dbReference>
<evidence type="ECO:0000313" key="2">
    <source>
        <dbReference type="Proteomes" id="UP000029538"/>
    </source>
</evidence>
<dbReference type="Gene3D" id="2.160.10.10">
    <property type="entry name" value="Hexapeptide repeat proteins"/>
    <property type="match status" value="1"/>
</dbReference>
<gene>
    <name evidence="1" type="ORF">HMPREF0654_04750</name>
</gene>
<comment type="caution">
    <text evidence="1">The sequence shown here is derived from an EMBL/GenBank/DDBJ whole genome shotgun (WGS) entry which is preliminary data.</text>
</comment>
<name>A0A096C3M4_9BACT</name>
<dbReference type="InterPro" id="IPR050484">
    <property type="entry name" value="Transf_Hexapept/Carb_Anhydrase"/>
</dbReference>
<accession>A0A096C3M4</accession>
<dbReference type="InterPro" id="IPR011004">
    <property type="entry name" value="Trimer_LpxA-like_sf"/>
</dbReference>
<dbReference type="RefSeq" id="WP_004355181.1">
    <property type="nucleotide sequence ID" value="NZ_JRNR01000036.1"/>
</dbReference>
<dbReference type="InterPro" id="IPR001451">
    <property type="entry name" value="Hexapep"/>
</dbReference>
<dbReference type="SUPFAM" id="SSF51161">
    <property type="entry name" value="Trimeric LpxA-like enzymes"/>
    <property type="match status" value="1"/>
</dbReference>
<sequence>MPLILSARGKKPHWGERCYIAENATLAGDIIMGDDCSVWFGAVVRSDVDAIKIGNRANIQDLACIHQTAGSPVIIEDDASIGHAAVVHGATIRKGALIGMNSTILDDAIVGENSIVAAGAVVVKGTIIPPNEIWGGIPAKRIKACEPGQSRVSADHYMYIKEWYEAEK</sequence>
<proteinExistence type="predicted"/>
<dbReference type="EMBL" id="JRNR01000036">
    <property type="protein sequence ID" value="KGF49572.1"/>
    <property type="molecule type" value="Genomic_DNA"/>
</dbReference>
<protein>
    <submittedName>
        <fullName evidence="1">Hexapeptide transferase</fullName>
    </submittedName>
</protein>
<keyword evidence="1" id="KW-0808">Transferase</keyword>
<dbReference type="PANTHER" id="PTHR13061:SF29">
    <property type="entry name" value="GAMMA CARBONIC ANHYDRASE-LIKE 1, MITOCHONDRIAL-RELATED"/>
    <property type="match status" value="1"/>
</dbReference>
<dbReference type="GeneID" id="91083430"/>
<dbReference type="GO" id="GO:0016740">
    <property type="term" value="F:transferase activity"/>
    <property type="evidence" value="ECO:0007669"/>
    <property type="project" value="UniProtKB-KW"/>
</dbReference>
<evidence type="ECO:0000313" key="1">
    <source>
        <dbReference type="EMBL" id="KGF49572.1"/>
    </source>
</evidence>
<dbReference type="PANTHER" id="PTHR13061">
    <property type="entry name" value="DYNACTIN SUBUNIT P25"/>
    <property type="match status" value="1"/>
</dbReference>
<organism evidence="1 2">
    <name type="scientific">Prevotella disiens DNF00882</name>
    <dbReference type="NCBI Taxonomy" id="1401075"/>
    <lineage>
        <taxon>Bacteria</taxon>
        <taxon>Pseudomonadati</taxon>
        <taxon>Bacteroidota</taxon>
        <taxon>Bacteroidia</taxon>
        <taxon>Bacteroidales</taxon>
        <taxon>Prevotellaceae</taxon>
        <taxon>Prevotella</taxon>
    </lineage>
</organism>
<dbReference type="AlphaFoldDB" id="A0A096C3M4"/>
<reference evidence="1 2" key="1">
    <citation type="submission" date="2014-07" db="EMBL/GenBank/DDBJ databases">
        <authorList>
            <person name="McCorrison J."/>
            <person name="Sanka R."/>
            <person name="Torralba M."/>
            <person name="Gillis M."/>
            <person name="Haft D.H."/>
            <person name="Methe B."/>
            <person name="Sutton G."/>
            <person name="Nelson K.E."/>
        </authorList>
    </citation>
    <scope>NUCLEOTIDE SEQUENCE [LARGE SCALE GENOMIC DNA]</scope>
    <source>
        <strain evidence="1 2">DNF00882</strain>
    </source>
</reference>